<organism evidence="2 3">
    <name type="scientific">Lentzea indica</name>
    <dbReference type="NCBI Taxonomy" id="2604800"/>
    <lineage>
        <taxon>Bacteria</taxon>
        <taxon>Bacillati</taxon>
        <taxon>Actinomycetota</taxon>
        <taxon>Actinomycetes</taxon>
        <taxon>Pseudonocardiales</taxon>
        <taxon>Pseudonocardiaceae</taxon>
        <taxon>Lentzea</taxon>
    </lineage>
</organism>
<sequence length="393" mass="40536">MRVVVVSGGDPGHVVPAIALCLRFAEAGDTPILFTGDRWVEAAESAGITASRVAGLALADLRDEPDLGLALHEQAAVLALALAPELAALAPDLVVCDVLALGASMAAELLGVPWAQLSPHPLYEPSRGLPPMGSGLAAGTGVRGRLRDAVLRTMTARSIRQGDRQRAVVRRRIGLSERGAGPEVRLIATLPALEVPRPDWPANAHVVGPLLWEASRQRMSPPPGTAPLVMVAPSTAWTGAADMAGMTLTALQDMGVRAVVSTFGPAPAGLPEWARSGPGRQDELLRESSVLVCGGGHGMLTKALLAEVPVVVVPGAGDQWEMANRVARQGCGVIVRPSTVDGLRDAVARVLADPGFAAAAARVAATAADVRDPVEVCRAALTTRCNAPRGGSD</sequence>
<keyword evidence="2" id="KW-0808">Transferase</keyword>
<evidence type="ECO:0000313" key="2">
    <source>
        <dbReference type="EMBL" id="NKE60397.1"/>
    </source>
</evidence>
<dbReference type="Pfam" id="PF06722">
    <property type="entry name" value="EryCIII-like_C"/>
    <property type="match status" value="1"/>
</dbReference>
<evidence type="ECO:0000259" key="1">
    <source>
        <dbReference type="Pfam" id="PF06722"/>
    </source>
</evidence>
<reference evidence="2 3" key="1">
    <citation type="submission" date="2019-08" db="EMBL/GenBank/DDBJ databases">
        <title>Lentzea from Indian Himalayas.</title>
        <authorList>
            <person name="Mandal S."/>
            <person name="Mallick Gupta A."/>
            <person name="Maiti P.K."/>
            <person name="Sarkar J."/>
            <person name="Mandal S."/>
        </authorList>
    </citation>
    <scope>NUCLEOTIDE SEQUENCE [LARGE SCALE GENOMIC DNA]</scope>
    <source>
        <strain evidence="2 3">PSKA42</strain>
    </source>
</reference>
<dbReference type="RefSeq" id="WP_167977057.1">
    <property type="nucleotide sequence ID" value="NZ_VSRL01000121.1"/>
</dbReference>
<dbReference type="EMBL" id="VSRL01000121">
    <property type="protein sequence ID" value="NKE60397.1"/>
    <property type="molecule type" value="Genomic_DNA"/>
</dbReference>
<dbReference type="Proteomes" id="UP001515943">
    <property type="component" value="Unassembled WGS sequence"/>
</dbReference>
<name>A0ABX1FPA7_9PSEU</name>
<dbReference type="InterPro" id="IPR050426">
    <property type="entry name" value="Glycosyltransferase_28"/>
</dbReference>
<gene>
    <name evidence="2" type="ORF">FXN61_27850</name>
</gene>
<evidence type="ECO:0000313" key="3">
    <source>
        <dbReference type="Proteomes" id="UP001515943"/>
    </source>
</evidence>
<dbReference type="GO" id="GO:0016740">
    <property type="term" value="F:transferase activity"/>
    <property type="evidence" value="ECO:0007669"/>
    <property type="project" value="UniProtKB-KW"/>
</dbReference>
<dbReference type="PANTHER" id="PTHR48050:SF13">
    <property type="entry name" value="STEROL 3-BETA-GLUCOSYLTRANSFERASE UGT80A2"/>
    <property type="match status" value="1"/>
</dbReference>
<dbReference type="SUPFAM" id="SSF53756">
    <property type="entry name" value="UDP-Glycosyltransferase/glycogen phosphorylase"/>
    <property type="match status" value="1"/>
</dbReference>
<proteinExistence type="predicted"/>
<accession>A0ABX1FPA7</accession>
<dbReference type="Gene3D" id="3.40.50.2000">
    <property type="entry name" value="Glycogen Phosphorylase B"/>
    <property type="match status" value="2"/>
</dbReference>
<comment type="caution">
    <text evidence="2">The sequence shown here is derived from an EMBL/GenBank/DDBJ whole genome shotgun (WGS) entry which is preliminary data.</text>
</comment>
<keyword evidence="3" id="KW-1185">Reference proteome</keyword>
<dbReference type="PANTHER" id="PTHR48050">
    <property type="entry name" value="STEROL 3-BETA-GLUCOSYLTRANSFERASE"/>
    <property type="match status" value="1"/>
</dbReference>
<feature type="domain" description="Erythromycin biosynthesis protein CIII-like C-terminal" evidence="1">
    <location>
        <begin position="283"/>
        <end position="378"/>
    </location>
</feature>
<dbReference type="InterPro" id="IPR010610">
    <property type="entry name" value="EryCIII-like_C"/>
</dbReference>
<protein>
    <submittedName>
        <fullName evidence="2">Glycosyl transferase</fullName>
    </submittedName>
</protein>